<dbReference type="Proteomes" id="UP000181901">
    <property type="component" value="Unassembled WGS sequence"/>
</dbReference>
<dbReference type="InterPro" id="IPR042099">
    <property type="entry name" value="ANL_N_sf"/>
</dbReference>
<dbReference type="InterPro" id="IPR053158">
    <property type="entry name" value="CapK_Type1_Caps_Biosynth"/>
</dbReference>
<evidence type="ECO:0000313" key="1">
    <source>
        <dbReference type="EMBL" id="OIQ49167.1"/>
    </source>
</evidence>
<dbReference type="RefSeq" id="WP_071544717.1">
    <property type="nucleotide sequence ID" value="NZ_LKAQ01000004.1"/>
</dbReference>
<keyword evidence="1" id="KW-0436">Ligase</keyword>
<reference evidence="1 2" key="1">
    <citation type="submission" date="2015-09" db="EMBL/GenBank/DDBJ databases">
        <title>Genome of Desulfovibrio dechloracetivorans BerOc1, a mercury methylating strain isolated from highly hydrocarbons and metals contaminated coastal sediments.</title>
        <authorList>
            <person name="Goni Urriza M."/>
            <person name="Gassie C."/>
            <person name="Bouchez O."/>
            <person name="Klopp C."/>
            <person name="Ranchou-Peyruse A."/>
            <person name="Remy G."/>
        </authorList>
    </citation>
    <scope>NUCLEOTIDE SEQUENCE [LARGE SCALE GENOMIC DNA]</scope>
    <source>
        <strain evidence="1 2">BerOc1</strain>
    </source>
</reference>
<dbReference type="PANTHER" id="PTHR36932">
    <property type="entry name" value="CAPSULAR POLYSACCHARIDE BIOSYNTHESIS PROTEIN"/>
    <property type="match status" value="1"/>
</dbReference>
<evidence type="ECO:0000313" key="2">
    <source>
        <dbReference type="Proteomes" id="UP000181901"/>
    </source>
</evidence>
<dbReference type="SUPFAM" id="SSF56801">
    <property type="entry name" value="Acetyl-CoA synthetase-like"/>
    <property type="match status" value="1"/>
</dbReference>
<dbReference type="EMBL" id="LKAQ01000004">
    <property type="protein sequence ID" value="OIQ49167.1"/>
    <property type="molecule type" value="Genomic_DNA"/>
</dbReference>
<dbReference type="Gene3D" id="3.40.50.12780">
    <property type="entry name" value="N-terminal domain of ligase-like"/>
    <property type="match status" value="1"/>
</dbReference>
<dbReference type="GO" id="GO:0047475">
    <property type="term" value="F:phenylacetate-CoA ligase activity"/>
    <property type="evidence" value="ECO:0007669"/>
    <property type="project" value="UniProtKB-EC"/>
</dbReference>
<dbReference type="EC" id="6.2.1.30" evidence="1"/>
<comment type="caution">
    <text evidence="1">The sequence shown here is derived from an EMBL/GenBank/DDBJ whole genome shotgun (WGS) entry which is preliminary data.</text>
</comment>
<sequence>MTLMDVIASRLTGPLYARYEGSKRYAYMGEIAGVLGGSLPEIREYQLGRIRAVASEAAQNTAYYAGVFRDLNLDPAALTWEEFRRLPLLTKDIIREQGERLVNRRFPPDSLRESATGGTTASPMKIYMDWDSVQRRHAATMVFDRWTGFMPGMRAGYLWGATRDFPAKVSLKRKILNALVQRNAFYTTESLDDATLRGYCERLRRTRPALLQAYPTPLRILAEYMLAHGIKIDVPAITCTAEPLTDDARATIEKAFGRKVHEWYGSREAGRIATECGAHQGMHVNAYGLHVEVRGHDDAIGGGEIILTDLWNVGMPMLRYASGDLSSLDETPCACGSSLPRLSPVKGRTAEVFVSGSGRKVPGVAFTNRIVKDDSMIREMQIIQQDYTKFLVRVIPGQGYGEDARQWLVGRLEEFMGQKNEVVFEEVNSIPRERSGKLLFCKREFDPREPEPERREAEA</sequence>
<gene>
    <name evidence="1" type="ORF">BerOc1_01091</name>
</gene>
<organism evidence="1 2">
    <name type="scientific">Pseudodesulfovibrio hydrargyri</name>
    <dbReference type="NCBI Taxonomy" id="2125990"/>
    <lineage>
        <taxon>Bacteria</taxon>
        <taxon>Pseudomonadati</taxon>
        <taxon>Thermodesulfobacteriota</taxon>
        <taxon>Desulfovibrionia</taxon>
        <taxon>Desulfovibrionales</taxon>
        <taxon>Desulfovibrionaceae</taxon>
    </lineage>
</organism>
<dbReference type="OrthoDB" id="5484550at2"/>
<keyword evidence="2" id="KW-1185">Reference proteome</keyword>
<dbReference type="AlphaFoldDB" id="A0A1J5N789"/>
<proteinExistence type="predicted"/>
<accession>A0A1J5N789</accession>
<name>A0A1J5N789_9BACT</name>
<protein>
    <submittedName>
        <fullName evidence="1">Phenylacetate-coenzyme A ligase</fullName>
        <ecNumber evidence="1">6.2.1.30</ecNumber>
    </submittedName>
</protein>
<dbReference type="PANTHER" id="PTHR36932:SF1">
    <property type="entry name" value="CAPSULAR POLYSACCHARIDE BIOSYNTHESIS PROTEIN"/>
    <property type="match status" value="1"/>
</dbReference>